<dbReference type="AlphaFoldDB" id="E6TYH4"/>
<evidence type="ECO:0000313" key="3">
    <source>
        <dbReference type="Proteomes" id="UP000001401"/>
    </source>
</evidence>
<reference evidence="2" key="1">
    <citation type="submission" date="2010-12" db="EMBL/GenBank/DDBJ databases">
        <title>Complete sequence of Bacillus cellulosilyticus DSM 2522.</title>
        <authorList>
            <consortium name="US DOE Joint Genome Institute"/>
            <person name="Lucas S."/>
            <person name="Copeland A."/>
            <person name="Lapidus A."/>
            <person name="Cheng J.-F."/>
            <person name="Bruce D."/>
            <person name="Goodwin L."/>
            <person name="Pitluck S."/>
            <person name="Chertkov O."/>
            <person name="Detter J.C."/>
            <person name="Han C."/>
            <person name="Tapia R."/>
            <person name="Land M."/>
            <person name="Hauser L."/>
            <person name="Jeffries C."/>
            <person name="Kyrpides N."/>
            <person name="Ivanova N."/>
            <person name="Mikhailova N."/>
            <person name="Brumm P."/>
            <person name="Mead D."/>
            <person name="Woyke T."/>
        </authorList>
    </citation>
    <scope>NUCLEOTIDE SEQUENCE [LARGE SCALE GENOMIC DNA]</scope>
    <source>
        <strain evidence="2">DSM 2522</strain>
    </source>
</reference>
<name>E6TYH4_EVAC2</name>
<gene>
    <name evidence="2" type="ordered locus">Bcell_0630</name>
</gene>
<dbReference type="HOGENOM" id="CLU_2969667_0_0_9"/>
<dbReference type="Proteomes" id="UP000001401">
    <property type="component" value="Chromosome"/>
</dbReference>
<feature type="transmembrane region" description="Helical" evidence="1">
    <location>
        <begin position="6"/>
        <end position="31"/>
    </location>
</feature>
<dbReference type="KEGG" id="bco:Bcell_0630"/>
<evidence type="ECO:0000313" key="2">
    <source>
        <dbReference type="EMBL" id="ADU28912.1"/>
    </source>
</evidence>
<evidence type="ECO:0008006" key="4">
    <source>
        <dbReference type="Google" id="ProtNLM"/>
    </source>
</evidence>
<keyword evidence="1" id="KW-0812">Transmembrane</keyword>
<keyword evidence="3" id="KW-1185">Reference proteome</keyword>
<evidence type="ECO:0000256" key="1">
    <source>
        <dbReference type="SAM" id="Phobius"/>
    </source>
</evidence>
<protein>
    <recommendedName>
        <fullName evidence="4">DUF4083 domain-containing protein</fullName>
    </recommendedName>
</protein>
<proteinExistence type="predicted"/>
<keyword evidence="1" id="KW-1133">Transmembrane helix</keyword>
<sequence>MEFLAFIPIMLFLLVSILPLVLFILIIIWIYSIKSNTEKQVAQNERIIQLLQKIDSKG</sequence>
<keyword evidence="1" id="KW-0472">Membrane</keyword>
<dbReference type="RefSeq" id="WP_013487253.1">
    <property type="nucleotide sequence ID" value="NC_014829.1"/>
</dbReference>
<dbReference type="EMBL" id="CP002394">
    <property type="protein sequence ID" value="ADU28912.1"/>
    <property type="molecule type" value="Genomic_DNA"/>
</dbReference>
<accession>E6TYH4</accession>
<organism evidence="2 3">
    <name type="scientific">Evansella cellulosilytica (strain ATCC 21833 / DSM 2522 / FERM P-1141 / JCM 9156 / N-4)</name>
    <name type="common">Bacillus cellulosilyticus</name>
    <dbReference type="NCBI Taxonomy" id="649639"/>
    <lineage>
        <taxon>Bacteria</taxon>
        <taxon>Bacillati</taxon>
        <taxon>Bacillota</taxon>
        <taxon>Bacilli</taxon>
        <taxon>Bacillales</taxon>
        <taxon>Bacillaceae</taxon>
        <taxon>Evansella</taxon>
    </lineage>
</organism>